<evidence type="ECO:0000313" key="3">
    <source>
        <dbReference type="Proteomes" id="UP000199045"/>
    </source>
</evidence>
<feature type="transmembrane region" description="Helical" evidence="1">
    <location>
        <begin position="71"/>
        <end position="94"/>
    </location>
</feature>
<sequence length="100" mass="11388">MKLNRQQYVFIILTSITMILGMYITIIGSAPEVACYERIIGHIKTFRTFDKTLSWSFSLGLFLMTATRANVSVWACLIFLLLMVIPVLIQMVIYSCASQN</sequence>
<reference evidence="2 3" key="1">
    <citation type="submission" date="2016-10" db="EMBL/GenBank/DDBJ databases">
        <authorList>
            <person name="de Groot N.N."/>
        </authorList>
    </citation>
    <scope>NUCLEOTIDE SEQUENCE [LARGE SCALE GENOMIC DNA]</scope>
    <source>
        <strain evidence="2 3">DSM 527</strain>
    </source>
</reference>
<keyword evidence="1" id="KW-0472">Membrane</keyword>
<feature type="transmembrane region" description="Helical" evidence="1">
    <location>
        <begin position="7"/>
        <end position="28"/>
    </location>
</feature>
<organism evidence="2 3">
    <name type="scientific">Chitinophaga filiformis</name>
    <name type="common">Myxococcus filiformis</name>
    <name type="synonym">Flexibacter filiformis</name>
    <dbReference type="NCBI Taxonomy" id="104663"/>
    <lineage>
        <taxon>Bacteria</taxon>
        <taxon>Pseudomonadati</taxon>
        <taxon>Bacteroidota</taxon>
        <taxon>Chitinophagia</taxon>
        <taxon>Chitinophagales</taxon>
        <taxon>Chitinophagaceae</taxon>
        <taxon>Chitinophaga</taxon>
    </lineage>
</organism>
<accession>A0A1G7SZ82</accession>
<keyword evidence="1" id="KW-1133">Transmembrane helix</keyword>
<name>A0A1G7SZ82_CHIFI</name>
<dbReference type="AlphaFoldDB" id="A0A1G7SZ82"/>
<proteinExistence type="predicted"/>
<keyword evidence="1" id="KW-0812">Transmembrane</keyword>
<protein>
    <submittedName>
        <fullName evidence="2">Uncharacterized protein</fullName>
    </submittedName>
</protein>
<dbReference type="Proteomes" id="UP000199045">
    <property type="component" value="Unassembled WGS sequence"/>
</dbReference>
<dbReference type="EMBL" id="FNBN01000003">
    <property type="protein sequence ID" value="SDG28355.1"/>
    <property type="molecule type" value="Genomic_DNA"/>
</dbReference>
<evidence type="ECO:0000313" key="2">
    <source>
        <dbReference type="EMBL" id="SDG28355.1"/>
    </source>
</evidence>
<gene>
    <name evidence="2" type="ORF">SAMN04488121_1031079</name>
</gene>
<evidence type="ECO:0000256" key="1">
    <source>
        <dbReference type="SAM" id="Phobius"/>
    </source>
</evidence>
<dbReference type="STRING" id="104663.SAMN04488121_1031079"/>